<feature type="region of interest" description="Disordered" evidence="1">
    <location>
        <begin position="342"/>
        <end position="391"/>
    </location>
</feature>
<dbReference type="Proteomes" id="UP001057375">
    <property type="component" value="Unassembled WGS sequence"/>
</dbReference>
<feature type="compositionally biased region" description="Polar residues" evidence="1">
    <location>
        <begin position="381"/>
        <end position="391"/>
    </location>
</feature>
<comment type="caution">
    <text evidence="2">The sequence shown here is derived from an EMBL/GenBank/DDBJ whole genome shotgun (WGS) entry which is preliminary data.</text>
</comment>
<keyword evidence="3" id="KW-1185">Reference proteome</keyword>
<dbReference type="EMBL" id="BQXS01010956">
    <property type="protein sequence ID" value="GKT35272.1"/>
    <property type="molecule type" value="Genomic_DNA"/>
</dbReference>
<evidence type="ECO:0000313" key="3">
    <source>
        <dbReference type="Proteomes" id="UP001057375"/>
    </source>
</evidence>
<evidence type="ECO:0000313" key="2">
    <source>
        <dbReference type="EMBL" id="GKT35272.1"/>
    </source>
</evidence>
<reference evidence="2" key="1">
    <citation type="submission" date="2022-03" db="EMBL/GenBank/DDBJ databases">
        <title>Draft genome sequence of Aduncisulcus paluster, a free-living microaerophilic Fornicata.</title>
        <authorList>
            <person name="Yuyama I."/>
            <person name="Kume K."/>
            <person name="Tamura T."/>
            <person name="Inagaki Y."/>
            <person name="Hashimoto T."/>
        </authorList>
    </citation>
    <scope>NUCLEOTIDE SEQUENCE</scope>
    <source>
        <strain evidence="2">NY0171</strain>
    </source>
</reference>
<feature type="compositionally biased region" description="Acidic residues" evidence="1">
    <location>
        <begin position="350"/>
        <end position="362"/>
    </location>
</feature>
<gene>
    <name evidence="2" type="ORF">ADUPG1_008463</name>
</gene>
<protein>
    <submittedName>
        <fullName evidence="2">Uncharacterized protein</fullName>
    </submittedName>
</protein>
<accession>A0ABQ5KS29</accession>
<sequence>MLILYSGTDSSIESFVTGIDSLDFISSSSDFSSALSDTFIDINIDINDLSYEVTTDFQFEQSECITNRYLRKQIVKASKYDNLDFSSHSYILSPITTGVNDNILSLSNFEKEIDTTITIRKSSSSLGSSSLIISESDTVFPVTTDGTKACPSTSINCFTDGYYCVIYSQSKLISIFISPSASDNSFSLPDEFLDSTDSAGDESVVANPDYYTCAGIDQVDISLSSLRIIDVNSVCGLYESTYQYGIDNVDLSVRRTLVILFPILASISLLILIADCVLIGHIWSTGWECCLNGTFGRTGNEVLPIDSLEADIDHGSDQDHPSESVQEVFVQVHGGVEGVKVDIDSSSSNNDDEQGSGIELEDLQTPSNIPDLHQAKEDTDPTSASHDLSGA</sequence>
<evidence type="ECO:0000256" key="1">
    <source>
        <dbReference type="SAM" id="MobiDB-lite"/>
    </source>
</evidence>
<name>A0ABQ5KS29_9EUKA</name>
<proteinExistence type="predicted"/>
<organism evidence="2 3">
    <name type="scientific">Aduncisulcus paluster</name>
    <dbReference type="NCBI Taxonomy" id="2918883"/>
    <lineage>
        <taxon>Eukaryota</taxon>
        <taxon>Metamonada</taxon>
        <taxon>Carpediemonas-like organisms</taxon>
        <taxon>Aduncisulcus</taxon>
    </lineage>
</organism>